<evidence type="ECO:0000259" key="11">
    <source>
        <dbReference type="Pfam" id="PF12627"/>
    </source>
</evidence>
<keyword evidence="4 12" id="KW-0548">Nucleotidyltransferase</keyword>
<dbReference type="GeneID" id="77462994"/>
<name>A0A380LMX0_9FIRM</name>
<dbReference type="PANTHER" id="PTHR46173">
    <property type="entry name" value="CCA TRNA NUCLEOTIDYLTRANSFERASE 1, MITOCHONDRIAL"/>
    <property type="match status" value="1"/>
</dbReference>
<dbReference type="GO" id="GO:0000166">
    <property type="term" value="F:nucleotide binding"/>
    <property type="evidence" value="ECO:0007669"/>
    <property type="project" value="UniProtKB-KW"/>
</dbReference>
<keyword evidence="6" id="KW-0547">Nucleotide-binding</keyword>
<sequence length="437" mass="50602">MVLPENILEILKTLNQAGYEAYVVGGCVRDSLLKRDCADYDVCTSALPNVVQSLFTHAIPTGIKHGTITVLTPQPVEITTFRSETTYKDHRHPDRVEFVSSIIEDLRRRDFTINAMAYHPNTGLIDPFGGKKDLSLKIVRCVGDANQRFQEDALRMIRAHRFCAKLGFTMDKTTQEALHQNSKLIQWVAVERIDKELKEILRYDPYEIENMTQLLSKWMPELELCKSCAQNSPWHDTNVLHHSLRAITFLPPFDETLALALLFHDLGKPATKTTKDGIDHFYGHSLESAKIADRICKALKLSTYQRKLICSLVKHHDEKLPLRLRTIYRFRIQMGFDDAWMQNFFTIRICDLKAHSLKGQQSVQSVLAFIDFYEKNKNRPMSFHDLKINGKDVLTHTSFTGKDVRKVLQRCLDLVFYDPEQNTREHLIEMIQRWQVI</sequence>
<dbReference type="InterPro" id="IPR002646">
    <property type="entry name" value="PolA_pol_head_dom"/>
</dbReference>
<evidence type="ECO:0000256" key="1">
    <source>
        <dbReference type="ARBA" id="ARBA00001946"/>
    </source>
</evidence>
<dbReference type="InterPro" id="IPR043519">
    <property type="entry name" value="NT_sf"/>
</dbReference>
<evidence type="ECO:0000256" key="6">
    <source>
        <dbReference type="ARBA" id="ARBA00022741"/>
    </source>
</evidence>
<dbReference type="AlphaFoldDB" id="A0A380LMX0"/>
<dbReference type="Gene3D" id="1.10.246.80">
    <property type="match status" value="1"/>
</dbReference>
<dbReference type="GO" id="GO:0000049">
    <property type="term" value="F:tRNA binding"/>
    <property type="evidence" value="ECO:0007669"/>
    <property type="project" value="TreeGrafter"/>
</dbReference>
<dbReference type="InterPro" id="IPR050264">
    <property type="entry name" value="Bact_CCA-adding_enz_type3_sf"/>
</dbReference>
<dbReference type="EMBL" id="UHFX01000003">
    <property type="protein sequence ID" value="SUO05129.1"/>
    <property type="molecule type" value="Genomic_DNA"/>
</dbReference>
<reference evidence="12 13" key="1">
    <citation type="submission" date="2018-06" db="EMBL/GenBank/DDBJ databases">
        <authorList>
            <consortium name="Pathogen Informatics"/>
            <person name="Doyle S."/>
        </authorList>
    </citation>
    <scope>NUCLEOTIDE SEQUENCE [LARGE SCALE GENOMIC DNA]</scope>
    <source>
        <strain evidence="12 13">NCTC11087</strain>
    </source>
</reference>
<keyword evidence="2 8" id="KW-0808">Transferase</keyword>
<keyword evidence="13" id="KW-1185">Reference proteome</keyword>
<dbReference type="OrthoDB" id="9805698at2"/>
<evidence type="ECO:0000256" key="5">
    <source>
        <dbReference type="ARBA" id="ARBA00022723"/>
    </source>
</evidence>
<feature type="domain" description="HD" evidence="10">
    <location>
        <begin position="251"/>
        <end position="321"/>
    </location>
</feature>
<dbReference type="GO" id="GO:0046872">
    <property type="term" value="F:metal ion binding"/>
    <property type="evidence" value="ECO:0007669"/>
    <property type="project" value="UniProtKB-KW"/>
</dbReference>
<feature type="domain" description="Poly A polymerase head" evidence="9">
    <location>
        <begin position="21"/>
        <end position="140"/>
    </location>
</feature>
<evidence type="ECO:0000256" key="3">
    <source>
        <dbReference type="ARBA" id="ARBA00022694"/>
    </source>
</evidence>
<evidence type="ECO:0000256" key="2">
    <source>
        <dbReference type="ARBA" id="ARBA00022679"/>
    </source>
</evidence>
<evidence type="ECO:0000259" key="10">
    <source>
        <dbReference type="Pfam" id="PF01966"/>
    </source>
</evidence>
<evidence type="ECO:0000256" key="8">
    <source>
        <dbReference type="RuleBase" id="RU003953"/>
    </source>
</evidence>
<feature type="domain" description="tRNA nucleotidyltransferase/poly(A) polymerase RNA and SrmB- binding" evidence="11">
    <location>
        <begin position="167"/>
        <end position="205"/>
    </location>
</feature>
<dbReference type="Proteomes" id="UP000255523">
    <property type="component" value="Unassembled WGS sequence"/>
</dbReference>
<dbReference type="InterPro" id="IPR032828">
    <property type="entry name" value="PolyA_RNA-bd"/>
</dbReference>
<proteinExistence type="inferred from homology"/>
<dbReference type="Pfam" id="PF01966">
    <property type="entry name" value="HD"/>
    <property type="match status" value="1"/>
</dbReference>
<dbReference type="GO" id="GO:0008033">
    <property type="term" value="P:tRNA processing"/>
    <property type="evidence" value="ECO:0007669"/>
    <property type="project" value="UniProtKB-KW"/>
</dbReference>
<evidence type="ECO:0000313" key="12">
    <source>
        <dbReference type="EMBL" id="SUO05129.1"/>
    </source>
</evidence>
<dbReference type="GO" id="GO:0004810">
    <property type="term" value="F:CCA tRNA nucleotidyltransferase activity"/>
    <property type="evidence" value="ECO:0007669"/>
    <property type="project" value="UniProtKB-EC"/>
</dbReference>
<evidence type="ECO:0000256" key="4">
    <source>
        <dbReference type="ARBA" id="ARBA00022695"/>
    </source>
</evidence>
<accession>A0A380LMX0</accession>
<evidence type="ECO:0000259" key="9">
    <source>
        <dbReference type="Pfam" id="PF01743"/>
    </source>
</evidence>
<organism evidence="12 13">
    <name type="scientific">Faecalicoccus pleomorphus</name>
    <dbReference type="NCBI Taxonomy" id="1323"/>
    <lineage>
        <taxon>Bacteria</taxon>
        <taxon>Bacillati</taxon>
        <taxon>Bacillota</taxon>
        <taxon>Erysipelotrichia</taxon>
        <taxon>Erysipelotrichales</taxon>
        <taxon>Erysipelotrichaceae</taxon>
        <taxon>Faecalicoccus</taxon>
    </lineage>
</organism>
<dbReference type="RefSeq" id="WP_022790332.1">
    <property type="nucleotide sequence ID" value="NZ_UHFX01000003.1"/>
</dbReference>
<evidence type="ECO:0000256" key="7">
    <source>
        <dbReference type="ARBA" id="ARBA00022842"/>
    </source>
</evidence>
<dbReference type="Gene3D" id="1.10.3090.10">
    <property type="entry name" value="cca-adding enzyme, domain 2"/>
    <property type="match status" value="1"/>
</dbReference>
<keyword evidence="7" id="KW-0460">Magnesium</keyword>
<dbReference type="EC" id="2.7.7.72" evidence="12"/>
<dbReference type="InterPro" id="IPR006674">
    <property type="entry name" value="HD_domain"/>
</dbReference>
<evidence type="ECO:0000313" key="13">
    <source>
        <dbReference type="Proteomes" id="UP000255523"/>
    </source>
</evidence>
<comment type="similarity">
    <text evidence="8">Belongs to the tRNA nucleotidyltransferase/poly(A) polymerase family.</text>
</comment>
<dbReference type="SUPFAM" id="SSF81891">
    <property type="entry name" value="Poly A polymerase C-terminal region-like"/>
    <property type="match status" value="1"/>
</dbReference>
<dbReference type="CDD" id="cd05398">
    <property type="entry name" value="NT_ClassII-CCAase"/>
    <property type="match status" value="1"/>
</dbReference>
<dbReference type="SUPFAM" id="SSF81301">
    <property type="entry name" value="Nucleotidyltransferase"/>
    <property type="match status" value="1"/>
</dbReference>
<protein>
    <submittedName>
        <fullName evidence="12">Poly A polymerase head domain-containing protein</fullName>
        <ecNumber evidence="12">2.7.7.72</ecNumber>
    </submittedName>
</protein>
<comment type="cofactor">
    <cofactor evidence="1">
        <name>Mg(2+)</name>
        <dbReference type="ChEBI" id="CHEBI:18420"/>
    </cofactor>
</comment>
<keyword evidence="5" id="KW-0479">Metal-binding</keyword>
<dbReference type="Pfam" id="PF01743">
    <property type="entry name" value="PolyA_pol"/>
    <property type="match status" value="1"/>
</dbReference>
<keyword evidence="8" id="KW-0694">RNA-binding</keyword>
<keyword evidence="3" id="KW-0819">tRNA processing</keyword>
<gene>
    <name evidence="12" type="primary">cca</name>
    <name evidence="12" type="ORF">NCTC11087_02065</name>
</gene>
<dbReference type="Gene3D" id="3.30.460.10">
    <property type="entry name" value="Beta Polymerase, domain 2"/>
    <property type="match status" value="1"/>
</dbReference>
<dbReference type="PANTHER" id="PTHR46173:SF1">
    <property type="entry name" value="CCA TRNA NUCLEOTIDYLTRANSFERASE 1, MITOCHONDRIAL"/>
    <property type="match status" value="1"/>
</dbReference>
<dbReference type="Pfam" id="PF12627">
    <property type="entry name" value="PolyA_pol_RNAbd"/>
    <property type="match status" value="1"/>
</dbReference>